<organism evidence="1 2">
    <name type="scientific">Mesorhizobium atlanticum</name>
    <dbReference type="NCBI Taxonomy" id="2233532"/>
    <lineage>
        <taxon>Bacteria</taxon>
        <taxon>Pseudomonadati</taxon>
        <taxon>Pseudomonadota</taxon>
        <taxon>Alphaproteobacteria</taxon>
        <taxon>Hyphomicrobiales</taxon>
        <taxon>Phyllobacteriaceae</taxon>
        <taxon>Mesorhizobium</taxon>
    </lineage>
</organism>
<dbReference type="SUPFAM" id="SSF53448">
    <property type="entry name" value="Nucleotide-diphospho-sugar transferases"/>
    <property type="match status" value="1"/>
</dbReference>
<keyword evidence="2" id="KW-1185">Reference proteome</keyword>
<gene>
    <name evidence="1" type="ORF">DPM35_14040</name>
</gene>
<proteinExistence type="predicted"/>
<dbReference type="CDD" id="cd00761">
    <property type="entry name" value="Glyco_tranf_GTA_type"/>
    <property type="match status" value="1"/>
</dbReference>
<accession>A0A330GPS1</accession>
<name>A0A330GPS1_9HYPH</name>
<evidence type="ECO:0000313" key="1">
    <source>
        <dbReference type="EMBL" id="RAZ75861.1"/>
    </source>
</evidence>
<protein>
    <recommendedName>
        <fullName evidence="3">Glycosyltransferase family 2 protein</fullName>
    </recommendedName>
</protein>
<comment type="caution">
    <text evidence="1">The sequence shown here is derived from an EMBL/GenBank/DDBJ whole genome shotgun (WGS) entry which is preliminary data.</text>
</comment>
<dbReference type="EMBL" id="QMBQ01000004">
    <property type="protein sequence ID" value="RAZ75861.1"/>
    <property type="molecule type" value="Genomic_DNA"/>
</dbReference>
<dbReference type="Proteomes" id="UP000251956">
    <property type="component" value="Unassembled WGS sequence"/>
</dbReference>
<dbReference type="AlphaFoldDB" id="A0A330GPS1"/>
<dbReference type="InterPro" id="IPR029044">
    <property type="entry name" value="Nucleotide-diphossugar_trans"/>
</dbReference>
<evidence type="ECO:0008006" key="3">
    <source>
        <dbReference type="Google" id="ProtNLM"/>
    </source>
</evidence>
<reference evidence="1 2" key="1">
    <citation type="submission" date="2018-07" db="EMBL/GenBank/DDBJ databases">
        <title>Diversity of Mesorhizobium strains in Brazil.</title>
        <authorList>
            <person name="Helene L.C.F."/>
            <person name="Dall'Agnol R."/>
            <person name="Delamuta J.R.M."/>
            <person name="Hungria M."/>
        </authorList>
    </citation>
    <scope>NUCLEOTIDE SEQUENCE [LARGE SCALE GENOMIC DNA]</scope>
    <source>
        <strain evidence="1 2">CNPSo 3140</strain>
    </source>
</reference>
<sequence length="354" mass="40626">MADEFSSAIDRMTLYTFYYIGADWDEAGIQAKSPPPPRQKIALCIDAGDITSKVFDDAMEVLERTAVAFVKFKASNLSQDQDIYFGLLQRLISAGLIPVFRDQEFGDSQCNVVFAHTDVARELWPTPSYDRQERVPVLIPCFNNPTYCSLMLDQLWGTGFEDIRFVDNASTSAQMHDWLRREDARRKIIKLSDNIGPNKSINRLKQDLPRHFCVTDPDILFNARLPANFLTELINLTGRHAVGKAGFALDISRSHLFTGKTLVNRDNTIQKWEEQFWSKPLHFTDEGDRVFEAHIDTTFCVIDQKFYRPSKPYDAVRVAGRYTATHLPWEGRTQVPVDEKEVYARTQRHSNYGN</sequence>
<evidence type="ECO:0000313" key="2">
    <source>
        <dbReference type="Proteomes" id="UP000251956"/>
    </source>
</evidence>